<dbReference type="GO" id="GO:0042026">
    <property type="term" value="P:protein refolding"/>
    <property type="evidence" value="ECO:0007669"/>
    <property type="project" value="TreeGrafter"/>
</dbReference>
<evidence type="ECO:0000256" key="2">
    <source>
        <dbReference type="RuleBase" id="RU003616"/>
    </source>
</evidence>
<dbReference type="Proteomes" id="UP000252519">
    <property type="component" value="Unassembled WGS sequence"/>
</dbReference>
<dbReference type="Gene3D" id="2.60.40.790">
    <property type="match status" value="1"/>
</dbReference>
<comment type="caution">
    <text evidence="4">The sequence shown here is derived from an EMBL/GenBank/DDBJ whole genome shotgun (WGS) entry which is preliminary data.</text>
</comment>
<dbReference type="GO" id="GO:0005634">
    <property type="term" value="C:nucleus"/>
    <property type="evidence" value="ECO:0007669"/>
    <property type="project" value="TreeGrafter"/>
</dbReference>
<dbReference type="AlphaFoldDB" id="A0A368F1D0"/>
<dbReference type="GO" id="GO:0009408">
    <property type="term" value="P:response to heat"/>
    <property type="evidence" value="ECO:0007669"/>
    <property type="project" value="TreeGrafter"/>
</dbReference>
<gene>
    <name evidence="4" type="ORF">ANCCAN_28838</name>
</gene>
<evidence type="ECO:0000313" key="4">
    <source>
        <dbReference type="EMBL" id="RCN25448.1"/>
    </source>
</evidence>
<evidence type="ECO:0000259" key="3">
    <source>
        <dbReference type="PROSITE" id="PS01031"/>
    </source>
</evidence>
<dbReference type="PRINTS" id="PR00299">
    <property type="entry name" value="ACRYSTALLIN"/>
</dbReference>
<dbReference type="Pfam" id="PF00011">
    <property type="entry name" value="HSP20"/>
    <property type="match status" value="1"/>
</dbReference>
<dbReference type="PANTHER" id="PTHR45640:SF32">
    <property type="entry name" value="STRESS-INDUCED PROTEIN 1"/>
    <property type="match status" value="1"/>
</dbReference>
<evidence type="ECO:0000256" key="1">
    <source>
        <dbReference type="PROSITE-ProRule" id="PRU00285"/>
    </source>
</evidence>
<dbReference type="PROSITE" id="PS01031">
    <property type="entry name" value="SHSP"/>
    <property type="match status" value="1"/>
</dbReference>
<dbReference type="InterPro" id="IPR001436">
    <property type="entry name" value="Alpha-crystallin/sHSP_animal"/>
</dbReference>
<reference evidence="4 5" key="1">
    <citation type="submission" date="2014-10" db="EMBL/GenBank/DDBJ databases">
        <title>Draft genome of the hookworm Ancylostoma caninum.</title>
        <authorList>
            <person name="Mitreva M."/>
        </authorList>
    </citation>
    <scope>NUCLEOTIDE SEQUENCE [LARGE SCALE GENOMIC DNA]</scope>
    <source>
        <strain evidence="4 5">Baltimore</strain>
    </source>
</reference>
<dbReference type="OrthoDB" id="1431247at2759"/>
<dbReference type="GO" id="GO:0005737">
    <property type="term" value="C:cytoplasm"/>
    <property type="evidence" value="ECO:0007669"/>
    <property type="project" value="TreeGrafter"/>
</dbReference>
<name>A0A368F1D0_ANCCA</name>
<comment type="similarity">
    <text evidence="1 2">Belongs to the small heat shock protein (HSP20) family.</text>
</comment>
<dbReference type="CDD" id="cd06526">
    <property type="entry name" value="metazoan_ACD"/>
    <property type="match status" value="1"/>
</dbReference>
<dbReference type="InterPro" id="IPR002068">
    <property type="entry name" value="A-crystallin/Hsp20_dom"/>
</dbReference>
<dbReference type="STRING" id="29170.A0A368F1D0"/>
<dbReference type="EMBL" id="JOJR01011841">
    <property type="protein sequence ID" value="RCN25448.1"/>
    <property type="molecule type" value="Genomic_DNA"/>
</dbReference>
<organism evidence="4 5">
    <name type="scientific">Ancylostoma caninum</name>
    <name type="common">Dog hookworm</name>
    <dbReference type="NCBI Taxonomy" id="29170"/>
    <lineage>
        <taxon>Eukaryota</taxon>
        <taxon>Metazoa</taxon>
        <taxon>Ecdysozoa</taxon>
        <taxon>Nematoda</taxon>
        <taxon>Chromadorea</taxon>
        <taxon>Rhabditida</taxon>
        <taxon>Rhabditina</taxon>
        <taxon>Rhabditomorpha</taxon>
        <taxon>Strongyloidea</taxon>
        <taxon>Ancylostomatidae</taxon>
        <taxon>Ancylostomatinae</taxon>
        <taxon>Ancylostoma</taxon>
    </lineage>
</organism>
<protein>
    <submittedName>
        <fullName evidence="4">Hsp20/alpha crystallin family protein</fullName>
    </submittedName>
</protein>
<dbReference type="SUPFAM" id="SSF49764">
    <property type="entry name" value="HSP20-like chaperones"/>
    <property type="match status" value="1"/>
</dbReference>
<proteinExistence type="inferred from homology"/>
<dbReference type="InterPro" id="IPR008978">
    <property type="entry name" value="HSP20-like_chaperone"/>
</dbReference>
<dbReference type="GO" id="GO:0036498">
    <property type="term" value="P:IRE1-mediated unfolded protein response"/>
    <property type="evidence" value="ECO:0007669"/>
    <property type="project" value="TreeGrafter"/>
</dbReference>
<accession>A0A368F1D0</accession>
<evidence type="ECO:0000313" key="5">
    <source>
        <dbReference type="Proteomes" id="UP000252519"/>
    </source>
</evidence>
<sequence length="144" mass="16577">MWNRSTFEKYMRDLSSCITSYWDDPVPVQNKSLDNVQIINDSTRFEVSMDVSPYKPEELRVHLTGRDLIIEGNQEKPSEAGYIQKSFLRRWALPDEVDLDAVTISLNEFGSLLVHAPKTGLHTMRRELPIRISPKSKAERTVLA</sequence>
<keyword evidence="5" id="KW-1185">Reference proteome</keyword>
<dbReference type="GO" id="GO:0051082">
    <property type="term" value="F:unfolded protein binding"/>
    <property type="evidence" value="ECO:0007669"/>
    <property type="project" value="TreeGrafter"/>
</dbReference>
<feature type="domain" description="SHSP" evidence="3">
    <location>
        <begin position="27"/>
        <end position="133"/>
    </location>
</feature>
<dbReference type="PANTHER" id="PTHR45640">
    <property type="entry name" value="HEAT SHOCK PROTEIN HSP-12.2-RELATED"/>
    <property type="match status" value="1"/>
</dbReference>